<comment type="pathway">
    <text evidence="1">Amino-acid biosynthesis; L-isoleucine biosynthesis; L-isoleucine from 2-oxobutanoate: step 1/4.</text>
</comment>
<evidence type="ECO:0000256" key="1">
    <source>
        <dbReference type="ARBA" id="ARBA00004974"/>
    </source>
</evidence>
<dbReference type="Gene3D" id="3.40.50.970">
    <property type="match status" value="2"/>
</dbReference>
<keyword evidence="8" id="KW-0100">Branched-chain amino acid biosynthesis</keyword>
<evidence type="ECO:0000256" key="6">
    <source>
        <dbReference type="ARBA" id="ARBA00022827"/>
    </source>
</evidence>
<dbReference type="GO" id="GO:0050660">
    <property type="term" value="F:flavin adenine dinucleotide binding"/>
    <property type="evidence" value="ECO:0007669"/>
    <property type="project" value="TreeGrafter"/>
</dbReference>
<feature type="domain" description="Thiamine pyrophosphate enzyme central" evidence="11">
    <location>
        <begin position="187"/>
        <end position="320"/>
    </location>
</feature>
<evidence type="ECO:0000256" key="10">
    <source>
        <dbReference type="RuleBase" id="RU362132"/>
    </source>
</evidence>
<proteinExistence type="inferred from homology"/>
<protein>
    <recommendedName>
        <fullName evidence="4">acetolactate synthase</fullName>
        <ecNumber evidence="4">2.2.1.6</ecNumber>
    </recommendedName>
</protein>
<dbReference type="GO" id="GO:0030976">
    <property type="term" value="F:thiamine pyrophosphate binding"/>
    <property type="evidence" value="ECO:0007669"/>
    <property type="project" value="InterPro"/>
</dbReference>
<dbReference type="Pfam" id="PF02776">
    <property type="entry name" value="TPP_enzyme_N"/>
    <property type="match status" value="1"/>
</dbReference>
<dbReference type="GO" id="GO:0009099">
    <property type="term" value="P:L-valine biosynthetic process"/>
    <property type="evidence" value="ECO:0007669"/>
    <property type="project" value="UniProtKB-UniPathway"/>
</dbReference>
<comment type="pathway">
    <text evidence="2">Amino-acid biosynthesis; L-valine biosynthesis; L-valine from pyruvate: step 1/4.</text>
</comment>
<dbReference type="SUPFAM" id="SSF52518">
    <property type="entry name" value="Thiamin diphosphate-binding fold (THDP-binding)"/>
    <property type="match status" value="2"/>
</dbReference>
<evidence type="ECO:0000259" key="13">
    <source>
        <dbReference type="Pfam" id="PF02776"/>
    </source>
</evidence>
<evidence type="ECO:0000256" key="4">
    <source>
        <dbReference type="ARBA" id="ARBA00013145"/>
    </source>
</evidence>
<evidence type="ECO:0000256" key="8">
    <source>
        <dbReference type="ARBA" id="ARBA00023304"/>
    </source>
</evidence>
<comment type="catalytic activity">
    <reaction evidence="9">
        <text>2 pyruvate + H(+) = (2S)-2-acetolactate + CO2</text>
        <dbReference type="Rhea" id="RHEA:25249"/>
        <dbReference type="ChEBI" id="CHEBI:15361"/>
        <dbReference type="ChEBI" id="CHEBI:15378"/>
        <dbReference type="ChEBI" id="CHEBI:16526"/>
        <dbReference type="ChEBI" id="CHEBI:58476"/>
        <dbReference type="EC" id="2.2.1.6"/>
    </reaction>
</comment>
<evidence type="ECO:0000256" key="7">
    <source>
        <dbReference type="ARBA" id="ARBA00023052"/>
    </source>
</evidence>
<dbReference type="AlphaFoldDB" id="A0A7I9WW35"/>
<dbReference type="Pfam" id="PF02775">
    <property type="entry name" value="TPP_enzyme_C"/>
    <property type="match status" value="1"/>
</dbReference>
<dbReference type="Gene3D" id="3.40.50.1220">
    <property type="entry name" value="TPP-binding domain"/>
    <property type="match status" value="1"/>
</dbReference>
<dbReference type="GO" id="GO:0009097">
    <property type="term" value="P:isoleucine biosynthetic process"/>
    <property type="evidence" value="ECO:0007669"/>
    <property type="project" value="UniProtKB-UniPathway"/>
</dbReference>
<dbReference type="FunFam" id="3.40.50.970:FF:000007">
    <property type="entry name" value="Acetolactate synthase"/>
    <property type="match status" value="1"/>
</dbReference>
<keyword evidence="7 10" id="KW-0786">Thiamine pyrophosphate</keyword>
<dbReference type="SUPFAM" id="SSF52467">
    <property type="entry name" value="DHS-like NAD/FAD-binding domain"/>
    <property type="match status" value="1"/>
</dbReference>
<dbReference type="PANTHER" id="PTHR18968:SF120">
    <property type="entry name" value="ACETOLACTATE SYNTHASE LARGE SUBUNIT"/>
    <property type="match status" value="1"/>
</dbReference>
<dbReference type="GO" id="GO:0000287">
    <property type="term" value="F:magnesium ion binding"/>
    <property type="evidence" value="ECO:0007669"/>
    <property type="project" value="InterPro"/>
</dbReference>
<feature type="domain" description="Thiamine pyrophosphate enzyme N-terminal TPP-binding" evidence="13">
    <location>
        <begin position="3"/>
        <end position="116"/>
    </location>
</feature>
<evidence type="ECO:0000256" key="9">
    <source>
        <dbReference type="ARBA" id="ARBA00048670"/>
    </source>
</evidence>
<evidence type="ECO:0000259" key="11">
    <source>
        <dbReference type="Pfam" id="PF00205"/>
    </source>
</evidence>
<sequence>MSTAAETVIDLLEQAGVRRFYTVPGESFLELMDEVKRRPGLMLISTRHESGAAFMAEADAKVTGIPAVAMATRAVGAANLSIGVHTARQDSTPMLVLLGQVETDHLGKEAFQEVDLPAFFAQLSVFGATVHRPDRAAEIVARALRTARGPRPGPSVVAFPADVLPEPGLAVAAPGSVTDPVAAHADVARAFDLLVTAHCPVLIVGEGAADAHAEVTAAAEAFGLGVYSAFRRQDAFPNDHPHYLGHLTLGTPASVVAPLACADVVLVLGSRLDEVTTQAFTLPAAHSRVIQVDRAVENLGKIVDPELAIHAAPVAVAAALTELAAAHGHTAEFPFAAEHSAYLEFSDPTALSTDTTQGVHPAAVMARLRALLPADTIVTNDAGNFSVFGHRYWRFNHPRSQVAPISGAMGYAVPAAVAASLAAPERTVLALAGDGGFLMSGQEIETAARCGAAPIIVIFQNHLYGTIAMHQARSMGRTAATDIGHVDLAAFARALGATALEVADAAELDGAIGELLSCGGPRVLVAHTDPDILTPTATLSGLLGNR</sequence>
<dbReference type="EMBL" id="BLKT01000003">
    <property type="protein sequence ID" value="GFG61932.1"/>
    <property type="molecule type" value="Genomic_DNA"/>
</dbReference>
<evidence type="ECO:0000313" key="15">
    <source>
        <dbReference type="Proteomes" id="UP000465241"/>
    </source>
</evidence>
<dbReference type="InterPro" id="IPR045229">
    <property type="entry name" value="TPP_enz"/>
</dbReference>
<dbReference type="InterPro" id="IPR012000">
    <property type="entry name" value="Thiamin_PyroP_enz_cen_dom"/>
</dbReference>
<accession>A0A7I9WW35</accession>
<name>A0A7I9WW35_9MYCO</name>
<feature type="domain" description="Thiamine pyrophosphate enzyme TPP-binding" evidence="12">
    <location>
        <begin position="381"/>
        <end position="524"/>
    </location>
</feature>
<dbReference type="UniPathway" id="UPA00049">
    <property type="reaction ID" value="UER00059"/>
</dbReference>
<dbReference type="CDD" id="cd00568">
    <property type="entry name" value="TPP_enzymes"/>
    <property type="match status" value="1"/>
</dbReference>
<evidence type="ECO:0000313" key="14">
    <source>
        <dbReference type="EMBL" id="GFG61932.1"/>
    </source>
</evidence>
<dbReference type="EC" id="2.2.1.6" evidence="4"/>
<organism evidence="14 15">
    <name type="scientific">Mycolicibacterium murale</name>
    <dbReference type="NCBI Taxonomy" id="182220"/>
    <lineage>
        <taxon>Bacteria</taxon>
        <taxon>Bacillati</taxon>
        <taxon>Actinomycetota</taxon>
        <taxon>Actinomycetes</taxon>
        <taxon>Mycobacteriales</taxon>
        <taxon>Mycobacteriaceae</taxon>
        <taxon>Mycolicibacterium</taxon>
    </lineage>
</organism>
<dbReference type="RefSeq" id="WP_193491467.1">
    <property type="nucleotide sequence ID" value="NZ_BAAAMC010000039.1"/>
</dbReference>
<gene>
    <name evidence="14" type="primary">ilvB_2</name>
    <name evidence="14" type="ORF">MMUR_60680</name>
</gene>
<evidence type="ECO:0000256" key="5">
    <source>
        <dbReference type="ARBA" id="ARBA00022630"/>
    </source>
</evidence>
<dbReference type="GO" id="GO:0005948">
    <property type="term" value="C:acetolactate synthase complex"/>
    <property type="evidence" value="ECO:0007669"/>
    <property type="project" value="TreeGrafter"/>
</dbReference>
<keyword evidence="6" id="KW-0274">FAD</keyword>
<keyword evidence="15" id="KW-1185">Reference proteome</keyword>
<dbReference type="InterPro" id="IPR011766">
    <property type="entry name" value="TPP_enzyme_TPP-bd"/>
</dbReference>
<comment type="caution">
    <text evidence="14">The sequence shown here is derived from an EMBL/GenBank/DDBJ whole genome shotgun (WGS) entry which is preliminary data.</text>
</comment>
<evidence type="ECO:0000256" key="3">
    <source>
        <dbReference type="ARBA" id="ARBA00007812"/>
    </source>
</evidence>
<evidence type="ECO:0000256" key="2">
    <source>
        <dbReference type="ARBA" id="ARBA00005025"/>
    </source>
</evidence>
<keyword evidence="5" id="KW-0285">Flavoprotein</keyword>
<dbReference type="PANTHER" id="PTHR18968">
    <property type="entry name" value="THIAMINE PYROPHOSPHATE ENZYMES"/>
    <property type="match status" value="1"/>
</dbReference>
<reference evidence="14 15" key="1">
    <citation type="journal article" date="2019" name="Emerg. Microbes Infect.">
        <title>Comprehensive subspecies identification of 175 nontuberculous mycobacteria species based on 7547 genomic profiles.</title>
        <authorList>
            <person name="Matsumoto Y."/>
            <person name="Kinjo T."/>
            <person name="Motooka D."/>
            <person name="Nabeya D."/>
            <person name="Jung N."/>
            <person name="Uechi K."/>
            <person name="Horii T."/>
            <person name="Iida T."/>
            <person name="Fujita J."/>
            <person name="Nakamura S."/>
        </authorList>
    </citation>
    <scope>NUCLEOTIDE SEQUENCE [LARGE SCALE GENOMIC DNA]</scope>
    <source>
        <strain evidence="14 15">JCM 13392</strain>
    </source>
</reference>
<evidence type="ECO:0000259" key="12">
    <source>
        <dbReference type="Pfam" id="PF02775"/>
    </source>
</evidence>
<dbReference type="InterPro" id="IPR029061">
    <property type="entry name" value="THDP-binding"/>
</dbReference>
<dbReference type="Proteomes" id="UP000465241">
    <property type="component" value="Unassembled WGS sequence"/>
</dbReference>
<dbReference type="GO" id="GO:0003984">
    <property type="term" value="F:acetolactate synthase activity"/>
    <property type="evidence" value="ECO:0007669"/>
    <property type="project" value="UniProtKB-EC"/>
</dbReference>
<dbReference type="Pfam" id="PF00205">
    <property type="entry name" value="TPP_enzyme_M"/>
    <property type="match status" value="1"/>
</dbReference>
<keyword evidence="8" id="KW-0028">Amino-acid biosynthesis</keyword>
<dbReference type="UniPathway" id="UPA00047">
    <property type="reaction ID" value="UER00055"/>
</dbReference>
<comment type="similarity">
    <text evidence="3 10">Belongs to the TPP enzyme family.</text>
</comment>
<dbReference type="InterPro" id="IPR012001">
    <property type="entry name" value="Thiamin_PyroP_enz_TPP-bd_dom"/>
</dbReference>
<dbReference type="InterPro" id="IPR000399">
    <property type="entry name" value="TPP-bd_CS"/>
</dbReference>
<dbReference type="InterPro" id="IPR029035">
    <property type="entry name" value="DHS-like_NAD/FAD-binding_dom"/>
</dbReference>
<dbReference type="PROSITE" id="PS00187">
    <property type="entry name" value="TPP_ENZYMES"/>
    <property type="match status" value="1"/>
</dbReference>
<dbReference type="NCBIfam" id="NF006052">
    <property type="entry name" value="PRK08199.1"/>
    <property type="match status" value="1"/>
</dbReference>